<keyword evidence="3" id="KW-1185">Reference proteome</keyword>
<dbReference type="AlphaFoldDB" id="A0A9X1NP76"/>
<dbReference type="PANTHER" id="PTHR39515">
    <property type="entry name" value="CONSERVED PROTEIN"/>
    <property type="match status" value="1"/>
</dbReference>
<reference evidence="2" key="1">
    <citation type="submission" date="2021-11" db="EMBL/GenBank/DDBJ databases">
        <title>Streptomyces corallinus and Kineosporia corallina sp. nov., two new coral-derived marine actinobacteria.</title>
        <authorList>
            <person name="Buangrab K."/>
            <person name="Sutthacheep M."/>
            <person name="Yeemin T."/>
            <person name="Harunari E."/>
            <person name="Igarashi Y."/>
            <person name="Sripreechasak P."/>
            <person name="Kanchanasin P."/>
            <person name="Tanasupawat S."/>
            <person name="Phongsopitanun W."/>
        </authorList>
    </citation>
    <scope>NUCLEOTIDE SEQUENCE</scope>
    <source>
        <strain evidence="2">JCM 31032</strain>
    </source>
</reference>
<gene>
    <name evidence="2" type="ORF">LR394_37880</name>
</gene>
<dbReference type="InterPro" id="IPR036388">
    <property type="entry name" value="WH-like_DNA-bd_sf"/>
</dbReference>
<accession>A0A9X1NP76</accession>
<sequence>MPVTPEAVSDLFLQLQSLNRSTKTMIGRQSDRLSLSTLLLLSQVQGLGEVRGSALAELLGVDTSVVSRQLAVLEAAGLTARRPDPHDGRAWLVHITPDGAQRLQDLRSERALLVAQALDDWGDAEVRQLCAQLVRLDEAFQHAINASSTGKVHT</sequence>
<dbReference type="EMBL" id="JAJOMB010000033">
    <property type="protein sequence ID" value="MCD5316683.1"/>
    <property type="molecule type" value="Genomic_DNA"/>
</dbReference>
<evidence type="ECO:0000313" key="2">
    <source>
        <dbReference type="EMBL" id="MCD5316683.1"/>
    </source>
</evidence>
<evidence type="ECO:0000313" key="3">
    <source>
        <dbReference type="Proteomes" id="UP001138997"/>
    </source>
</evidence>
<dbReference type="Pfam" id="PF12802">
    <property type="entry name" value="MarR_2"/>
    <property type="match status" value="1"/>
</dbReference>
<dbReference type="PROSITE" id="PS50995">
    <property type="entry name" value="HTH_MARR_2"/>
    <property type="match status" value="1"/>
</dbReference>
<feature type="domain" description="HTH marR-type" evidence="1">
    <location>
        <begin position="8"/>
        <end position="138"/>
    </location>
</feature>
<dbReference type="Proteomes" id="UP001138997">
    <property type="component" value="Unassembled WGS sequence"/>
</dbReference>
<dbReference type="SUPFAM" id="SSF46785">
    <property type="entry name" value="Winged helix' DNA-binding domain"/>
    <property type="match status" value="1"/>
</dbReference>
<protein>
    <submittedName>
        <fullName evidence="2">MarR family transcriptional regulator</fullName>
    </submittedName>
</protein>
<comment type="caution">
    <text evidence="2">The sequence shown here is derived from an EMBL/GenBank/DDBJ whole genome shotgun (WGS) entry which is preliminary data.</text>
</comment>
<dbReference type="InterPro" id="IPR052526">
    <property type="entry name" value="HTH-type_Bedaq_tolerance"/>
</dbReference>
<dbReference type="GO" id="GO:0003700">
    <property type="term" value="F:DNA-binding transcription factor activity"/>
    <property type="evidence" value="ECO:0007669"/>
    <property type="project" value="InterPro"/>
</dbReference>
<dbReference type="SMART" id="SM00347">
    <property type="entry name" value="HTH_MARR"/>
    <property type="match status" value="1"/>
</dbReference>
<dbReference type="PANTHER" id="PTHR39515:SF2">
    <property type="entry name" value="HTH-TYPE TRANSCRIPTIONAL REGULATOR RV0880"/>
    <property type="match status" value="1"/>
</dbReference>
<dbReference type="Gene3D" id="1.10.10.10">
    <property type="entry name" value="Winged helix-like DNA-binding domain superfamily/Winged helix DNA-binding domain"/>
    <property type="match status" value="1"/>
</dbReference>
<dbReference type="InterPro" id="IPR000835">
    <property type="entry name" value="HTH_MarR-typ"/>
</dbReference>
<organism evidence="2 3">
    <name type="scientific">Kineosporia babensis</name>
    <dbReference type="NCBI Taxonomy" id="499548"/>
    <lineage>
        <taxon>Bacteria</taxon>
        <taxon>Bacillati</taxon>
        <taxon>Actinomycetota</taxon>
        <taxon>Actinomycetes</taxon>
        <taxon>Kineosporiales</taxon>
        <taxon>Kineosporiaceae</taxon>
        <taxon>Kineosporia</taxon>
    </lineage>
</organism>
<name>A0A9X1NP76_9ACTN</name>
<dbReference type="InterPro" id="IPR036390">
    <property type="entry name" value="WH_DNA-bd_sf"/>
</dbReference>
<proteinExistence type="predicted"/>
<evidence type="ECO:0000259" key="1">
    <source>
        <dbReference type="PROSITE" id="PS50995"/>
    </source>
</evidence>
<dbReference type="RefSeq" id="WP_231449534.1">
    <property type="nucleotide sequence ID" value="NZ_JAJOMB010000033.1"/>
</dbReference>